<dbReference type="AlphaFoldDB" id="A0ABD1Y4N3"/>
<proteinExistence type="predicted"/>
<sequence length="219" mass="23767">MFASIGQHLPALANASPASAKESPALANASLASAKESPALAKLGQHWQKFASTGKGTPAVAITSPTSARESPALAKLRQFWRSDRYLVQFNSIYILKCKLCNTYRFIHIRLLAPPLKASSSLAKASPPLAKNRHHWRAFATTGQISIYGLPMEMNFCQCWRTFATTSQISIDGLPIGANFCQCKRSFANAGEDKCLIKTQPRTAAESQGLTTWGLDLPS</sequence>
<accession>A0ABD1Y4N3</accession>
<evidence type="ECO:0000313" key="2">
    <source>
        <dbReference type="Proteomes" id="UP001605036"/>
    </source>
</evidence>
<keyword evidence="2" id="KW-1185">Reference proteome</keyword>
<dbReference type="Proteomes" id="UP001605036">
    <property type="component" value="Unassembled WGS sequence"/>
</dbReference>
<reference evidence="1 2" key="1">
    <citation type="submission" date="2024-09" db="EMBL/GenBank/DDBJ databases">
        <title>Chromosome-scale assembly of Riccia fluitans.</title>
        <authorList>
            <person name="Paukszto L."/>
            <person name="Sawicki J."/>
            <person name="Karawczyk K."/>
            <person name="Piernik-Szablinska J."/>
            <person name="Szczecinska M."/>
            <person name="Mazdziarz M."/>
        </authorList>
    </citation>
    <scope>NUCLEOTIDE SEQUENCE [LARGE SCALE GENOMIC DNA]</scope>
    <source>
        <strain evidence="1">Rf_01</strain>
        <tissue evidence="1">Aerial parts of the thallus</tissue>
    </source>
</reference>
<evidence type="ECO:0000313" key="1">
    <source>
        <dbReference type="EMBL" id="KAL2621726.1"/>
    </source>
</evidence>
<organism evidence="1 2">
    <name type="scientific">Riccia fluitans</name>
    <dbReference type="NCBI Taxonomy" id="41844"/>
    <lineage>
        <taxon>Eukaryota</taxon>
        <taxon>Viridiplantae</taxon>
        <taxon>Streptophyta</taxon>
        <taxon>Embryophyta</taxon>
        <taxon>Marchantiophyta</taxon>
        <taxon>Marchantiopsida</taxon>
        <taxon>Marchantiidae</taxon>
        <taxon>Marchantiales</taxon>
        <taxon>Ricciaceae</taxon>
        <taxon>Riccia</taxon>
    </lineage>
</organism>
<protein>
    <submittedName>
        <fullName evidence="1">Uncharacterized protein</fullName>
    </submittedName>
</protein>
<name>A0ABD1Y4N3_9MARC</name>
<gene>
    <name evidence="1" type="ORF">R1flu_001931</name>
</gene>
<dbReference type="EMBL" id="JBHFFA010000006">
    <property type="protein sequence ID" value="KAL2621726.1"/>
    <property type="molecule type" value="Genomic_DNA"/>
</dbReference>
<comment type="caution">
    <text evidence="1">The sequence shown here is derived from an EMBL/GenBank/DDBJ whole genome shotgun (WGS) entry which is preliminary data.</text>
</comment>